<proteinExistence type="predicted"/>
<dbReference type="Proteomes" id="UP001206595">
    <property type="component" value="Unassembled WGS sequence"/>
</dbReference>
<sequence length="85" mass="9150">MRKGYPPPPPPGVHPVGGPMPPPMAQGRGPPMSQYGRQPYGPQPGYNNGMPPPGELQSCCLTAGLRLNVQLRYRVWSSAPDGTIW</sequence>
<reference evidence="2" key="2">
    <citation type="journal article" date="2022" name="Proc. Natl. Acad. Sci. U.S.A.">
        <title>Diploid-dominant life cycles characterize the early evolution of Fungi.</title>
        <authorList>
            <person name="Amses K.R."/>
            <person name="Simmons D.R."/>
            <person name="Longcore J.E."/>
            <person name="Mondo S.J."/>
            <person name="Seto K."/>
            <person name="Jeronimo G.H."/>
            <person name="Bonds A.E."/>
            <person name="Quandt C.A."/>
            <person name="Davis W.J."/>
            <person name="Chang Y."/>
            <person name="Federici B.A."/>
            <person name="Kuo A."/>
            <person name="LaButti K."/>
            <person name="Pangilinan J."/>
            <person name="Andreopoulos W."/>
            <person name="Tritt A."/>
            <person name="Riley R."/>
            <person name="Hundley H."/>
            <person name="Johnson J."/>
            <person name="Lipzen A."/>
            <person name="Barry K."/>
            <person name="Lang B.F."/>
            <person name="Cuomo C.A."/>
            <person name="Buchler N.E."/>
            <person name="Grigoriev I.V."/>
            <person name="Spatafora J.W."/>
            <person name="Stajich J.E."/>
            <person name="James T.Y."/>
        </authorList>
    </citation>
    <scope>NUCLEOTIDE SEQUENCE</scope>
    <source>
        <strain evidence="2">AG</strain>
    </source>
</reference>
<organism evidence="2 3">
    <name type="scientific">Umbelopsis ramanniana AG</name>
    <dbReference type="NCBI Taxonomy" id="1314678"/>
    <lineage>
        <taxon>Eukaryota</taxon>
        <taxon>Fungi</taxon>
        <taxon>Fungi incertae sedis</taxon>
        <taxon>Mucoromycota</taxon>
        <taxon>Mucoromycotina</taxon>
        <taxon>Umbelopsidomycetes</taxon>
        <taxon>Umbelopsidales</taxon>
        <taxon>Umbelopsidaceae</taxon>
        <taxon>Umbelopsis</taxon>
    </lineage>
</organism>
<dbReference type="AlphaFoldDB" id="A0AAD5E4B9"/>
<dbReference type="RefSeq" id="XP_051441428.1">
    <property type="nucleotide sequence ID" value="XM_051591625.1"/>
</dbReference>
<gene>
    <name evidence="2" type="ORF">K450DRAFT_257192</name>
</gene>
<accession>A0AAD5E4B9</accession>
<reference evidence="2" key="1">
    <citation type="submission" date="2021-06" db="EMBL/GenBank/DDBJ databases">
        <authorList>
            <consortium name="DOE Joint Genome Institute"/>
            <person name="Mondo S.J."/>
            <person name="Amses K.R."/>
            <person name="Simmons D.R."/>
            <person name="Longcore J.E."/>
            <person name="Seto K."/>
            <person name="Alves G.H."/>
            <person name="Bonds A.E."/>
            <person name="Quandt C.A."/>
            <person name="Davis W.J."/>
            <person name="Chang Y."/>
            <person name="Letcher P.M."/>
            <person name="Powell M.J."/>
            <person name="Kuo A."/>
            <person name="Labutti K."/>
            <person name="Pangilinan J."/>
            <person name="Andreopoulos W."/>
            <person name="Tritt A."/>
            <person name="Riley R."/>
            <person name="Hundley H."/>
            <person name="Johnson J."/>
            <person name="Lipzen A."/>
            <person name="Barry K."/>
            <person name="Berbee M.L."/>
            <person name="Buchler N.E."/>
            <person name="Grigoriev I.V."/>
            <person name="Spatafora J.W."/>
            <person name="Stajich J.E."/>
            <person name="James T.Y."/>
        </authorList>
    </citation>
    <scope>NUCLEOTIDE SEQUENCE</scope>
    <source>
        <strain evidence="2">AG</strain>
    </source>
</reference>
<keyword evidence="3" id="KW-1185">Reference proteome</keyword>
<dbReference type="GeneID" id="75916968"/>
<evidence type="ECO:0000256" key="1">
    <source>
        <dbReference type="SAM" id="MobiDB-lite"/>
    </source>
</evidence>
<evidence type="ECO:0000313" key="3">
    <source>
        <dbReference type="Proteomes" id="UP001206595"/>
    </source>
</evidence>
<comment type="caution">
    <text evidence="2">The sequence shown here is derived from an EMBL/GenBank/DDBJ whole genome shotgun (WGS) entry which is preliminary data.</text>
</comment>
<dbReference type="EMBL" id="MU620956">
    <property type="protein sequence ID" value="KAI8576424.1"/>
    <property type="molecule type" value="Genomic_DNA"/>
</dbReference>
<protein>
    <submittedName>
        <fullName evidence="2">Uncharacterized protein</fullName>
    </submittedName>
</protein>
<evidence type="ECO:0000313" key="2">
    <source>
        <dbReference type="EMBL" id="KAI8576424.1"/>
    </source>
</evidence>
<feature type="region of interest" description="Disordered" evidence="1">
    <location>
        <begin position="1"/>
        <end position="56"/>
    </location>
</feature>
<name>A0AAD5E4B9_UMBRA</name>
<feature type="compositionally biased region" description="Pro residues" evidence="1">
    <location>
        <begin position="1"/>
        <end position="24"/>
    </location>
</feature>